<organism evidence="1 2">
    <name type="scientific">Mesocestoides corti</name>
    <name type="common">Flatworm</name>
    <dbReference type="NCBI Taxonomy" id="53468"/>
    <lineage>
        <taxon>Eukaryota</taxon>
        <taxon>Metazoa</taxon>
        <taxon>Spiralia</taxon>
        <taxon>Lophotrochozoa</taxon>
        <taxon>Platyhelminthes</taxon>
        <taxon>Cestoda</taxon>
        <taxon>Eucestoda</taxon>
        <taxon>Cyclophyllidea</taxon>
        <taxon>Mesocestoididae</taxon>
        <taxon>Mesocestoides</taxon>
    </lineage>
</organism>
<evidence type="ECO:0000313" key="2">
    <source>
        <dbReference type="Proteomes" id="UP000267029"/>
    </source>
</evidence>
<dbReference type="OrthoDB" id="6493944at2759"/>
<proteinExistence type="predicted"/>
<dbReference type="AlphaFoldDB" id="A0A0R3U2K8"/>
<accession>A0A0R3U2K8</accession>
<reference evidence="1 2" key="1">
    <citation type="submission" date="2018-10" db="EMBL/GenBank/DDBJ databases">
        <authorList>
            <consortium name="Pathogen Informatics"/>
        </authorList>
    </citation>
    <scope>NUCLEOTIDE SEQUENCE [LARGE SCALE GENOMIC DNA]</scope>
</reference>
<dbReference type="STRING" id="53468.A0A0R3U2K8"/>
<sequence length="89" mass="9797">MNERVKRKFFAWKNPDKSRDAAIQQIVQEEMSTLGPIEWAEGSALGILVAVVLLWVSRKPGVEGWSALVPLKQGSRIDETGSSLTCVAD</sequence>
<dbReference type="EMBL" id="UXSR01000068">
    <property type="protein sequence ID" value="VDD74713.1"/>
    <property type="molecule type" value="Genomic_DNA"/>
</dbReference>
<evidence type="ECO:0000313" key="1">
    <source>
        <dbReference type="EMBL" id="VDD74713.1"/>
    </source>
</evidence>
<gene>
    <name evidence="1" type="ORF">MCOS_LOCUS716</name>
</gene>
<dbReference type="Proteomes" id="UP000267029">
    <property type="component" value="Unassembled WGS sequence"/>
</dbReference>
<name>A0A0R3U2K8_MESCO</name>
<protein>
    <submittedName>
        <fullName evidence="1">Uncharacterized protein</fullName>
    </submittedName>
</protein>
<keyword evidence="2" id="KW-1185">Reference proteome</keyword>